<evidence type="ECO:0000256" key="1">
    <source>
        <dbReference type="PROSITE-ProRule" id="PRU00339"/>
    </source>
</evidence>
<sequence length="917" mass="106218">MLKMNKRKATMVLYQLEESLGSYVIKQKPEIDTLPNKTVDNILDRSNRIIDKNNLKELIGATYLDELFNFALEATHNTSMHQYIKALRELFVTHDIYAIRNIIAHPNRVFRDEHWYKIATVASNSLIEIIGLEDVKKALISAEKGQIEDPPEEWLQEISEDIIKNNLPKKLEHSITGLVGRKIEEQELLKLLENPRIPTIGIVASGGIGKTALVLDLLNSMILREETLDWCEGIVFLDMKLEKLTQYGIEKLKAIETIEEVKNSLKIEINRIFNDSLFTLEELFKKYENKKLLIFIDNLETLIRDYHESFEEFNLSLPREWRLLVTSRISISSASIISLKNLNEKSAIHLAKTYISKSGQDALSEDDYKKVVEQCHFNPLAIRLTLDLYISGNGLPTSIDKSTKMIADFSFQNLIDKLSENSIKILEALFVESNLNRSKLGILLGLSLDDIYQGIHELSKTSLIARNSINDIEVFNLSSSIRELLLSSPKNIEMRSSIQEQINSVKIHSQEIDRIQDKDGVNELNIKFIPRNIDPNLKIMVNKLNQSFNGYKIDPNIASELFREFKNGQEIYCNEYIFHRSLGRLYAGLKDNSGALKSYEKALEIKSNDYVTMELMAKIYFFIFKEYAKAEQIYSKMLSDKNNSDKNNSDEICLNDSKKFLIRIIGSYFLSLLYQHKYEIVLEKTKDWQNNNVEVKGILGTYRASAWRRKIESITLEEYTQRAEAIDNSINIFNIIFNEVGYIDLACKKVIKLIEEIEHTMNYKTIYTHRIDWFEFIDCHLINISSSFYKVDNEYLNNLIQKLAKIKTDENIFKTQKWKEFTAYVFTDAISEEDAKKLGYTLIDITRIPEVDDYVFPNYLFGEDIKGHKYCIHLSSLLKGGFDDWKHLEKNMKLAIIPEKPKNADQSDTSSETRFVN</sequence>
<protein>
    <submittedName>
        <fullName evidence="2">Putative Tetratricopeptide repeat domain protein</fullName>
    </submittedName>
</protein>
<dbReference type="InterPro" id="IPR019734">
    <property type="entry name" value="TPR_rpt"/>
</dbReference>
<accession>A0A0S4XNZ6</accession>
<gene>
    <name evidence="2" type="ORF">BN3087_450031</name>
</gene>
<dbReference type="Gene3D" id="1.25.40.10">
    <property type="entry name" value="Tetratricopeptide repeat domain"/>
    <property type="match status" value="1"/>
</dbReference>
<dbReference type="InterPro" id="IPR027417">
    <property type="entry name" value="P-loop_NTPase"/>
</dbReference>
<organism evidence="2">
    <name type="scientific">Sulfurovum sp. enrichment culture clone C5</name>
    <dbReference type="NCBI Taxonomy" id="497650"/>
    <lineage>
        <taxon>Bacteria</taxon>
        <taxon>Pseudomonadati</taxon>
        <taxon>Campylobacterota</taxon>
        <taxon>Epsilonproteobacteria</taxon>
        <taxon>Campylobacterales</taxon>
        <taxon>Sulfurovaceae</taxon>
        <taxon>Sulfurovum</taxon>
        <taxon>environmental samples</taxon>
    </lineage>
</organism>
<reference evidence="2" key="1">
    <citation type="submission" date="2015-11" db="EMBL/GenBank/DDBJ databases">
        <authorList>
            <person name="Zhang Y."/>
            <person name="Guo Z."/>
        </authorList>
    </citation>
    <scope>NUCLEOTIDE SEQUENCE</scope>
    <source>
        <strain evidence="2">BN30871</strain>
    </source>
</reference>
<name>A0A0S4XNZ6_9BACT</name>
<feature type="repeat" description="TPR" evidence="1">
    <location>
        <begin position="576"/>
        <end position="609"/>
    </location>
</feature>
<dbReference type="Gene3D" id="3.40.50.300">
    <property type="entry name" value="P-loop containing nucleotide triphosphate hydrolases"/>
    <property type="match status" value="1"/>
</dbReference>
<proteinExistence type="predicted"/>
<keyword evidence="1" id="KW-0802">TPR repeat</keyword>
<dbReference type="GO" id="GO:0043531">
    <property type="term" value="F:ADP binding"/>
    <property type="evidence" value="ECO:0007669"/>
    <property type="project" value="InterPro"/>
</dbReference>
<dbReference type="PROSITE" id="PS50005">
    <property type="entry name" value="TPR"/>
    <property type="match status" value="1"/>
</dbReference>
<dbReference type="EMBL" id="FAXN01000046">
    <property type="protein sequence ID" value="CUV65801.1"/>
    <property type="molecule type" value="Genomic_DNA"/>
</dbReference>
<dbReference type="SUPFAM" id="SSF52540">
    <property type="entry name" value="P-loop containing nucleoside triphosphate hydrolases"/>
    <property type="match status" value="1"/>
</dbReference>
<evidence type="ECO:0000313" key="2">
    <source>
        <dbReference type="EMBL" id="CUV65801.1"/>
    </source>
</evidence>
<dbReference type="AlphaFoldDB" id="A0A0S4XNZ6"/>
<dbReference type="SMART" id="SM00028">
    <property type="entry name" value="TPR"/>
    <property type="match status" value="1"/>
</dbReference>
<dbReference type="SUPFAM" id="SSF48452">
    <property type="entry name" value="TPR-like"/>
    <property type="match status" value="1"/>
</dbReference>
<dbReference type="InterPro" id="IPR011990">
    <property type="entry name" value="TPR-like_helical_dom_sf"/>
</dbReference>